<sequence length="251" mass="28432">MLEKKELQLIGQAVVFSTVFIVILNGAYLSDIFAKDGIVSRILILLGGDFIKGGYIQWLTYMAFIWSYKEIKSLKAQIKAEKSYFKANLLPTNEGHLLMANEVIEIGRNVKEFEKKYSKTLLTQLIKNSCAKFRSSKSISEVLEVINIITDLHRDNSETEQSNIRYLLWAIPSLGFIGTVLGISSALMIANSKDMNLITATLGVAFDTTLVALILSIILMWLFHDLQKKTDKFHMKTKEYVIENLVNKIEV</sequence>
<name>A0ABY0ID89_9BACT</name>
<evidence type="ECO:0000313" key="9">
    <source>
        <dbReference type="EMBL" id="RZF20918.1"/>
    </source>
</evidence>
<evidence type="ECO:0000256" key="1">
    <source>
        <dbReference type="ARBA" id="ARBA00004651"/>
    </source>
</evidence>
<dbReference type="InterPro" id="IPR050790">
    <property type="entry name" value="ExbB/TolQ_transport"/>
</dbReference>
<feature type="transmembrane region" description="Helical" evidence="7">
    <location>
        <begin position="202"/>
        <end position="223"/>
    </location>
</feature>
<dbReference type="Pfam" id="PF01618">
    <property type="entry name" value="MotA_ExbB"/>
    <property type="match status" value="1"/>
</dbReference>
<comment type="caution">
    <text evidence="9">The sequence shown here is derived from an EMBL/GenBank/DDBJ whole genome shotgun (WGS) entry which is preliminary data.</text>
</comment>
<keyword evidence="10" id="KW-1185">Reference proteome</keyword>
<evidence type="ECO:0000256" key="3">
    <source>
        <dbReference type="ARBA" id="ARBA00022692"/>
    </source>
</evidence>
<evidence type="ECO:0000259" key="8">
    <source>
        <dbReference type="Pfam" id="PF01618"/>
    </source>
</evidence>
<proteinExistence type="inferred from homology"/>
<keyword evidence="4 7" id="KW-1133">Transmembrane helix</keyword>
<evidence type="ECO:0000313" key="10">
    <source>
        <dbReference type="Proteomes" id="UP000443582"/>
    </source>
</evidence>
<reference evidence="10" key="1">
    <citation type="journal article" date="2019" name="Int. J. Syst. Evol. Microbiol.">
        <title>Halobacteriovorax valvorus sp. nov., a novel prokaryotic predator isolated from coastal seawater of China.</title>
        <authorList>
            <person name="Chen M.-X."/>
        </authorList>
    </citation>
    <scope>NUCLEOTIDE SEQUENCE [LARGE SCALE GENOMIC DNA]</scope>
    <source>
        <strain evidence="10">BL9</strain>
    </source>
</reference>
<feature type="transmembrane region" description="Helical" evidence="7">
    <location>
        <begin position="166"/>
        <end position="190"/>
    </location>
</feature>
<evidence type="ECO:0000256" key="7">
    <source>
        <dbReference type="SAM" id="Phobius"/>
    </source>
</evidence>
<gene>
    <name evidence="9" type="ORF">DAY19_13110</name>
</gene>
<keyword evidence="5 7" id="KW-0472">Membrane</keyword>
<evidence type="ECO:0000256" key="5">
    <source>
        <dbReference type="ARBA" id="ARBA00023136"/>
    </source>
</evidence>
<evidence type="ECO:0000256" key="6">
    <source>
        <dbReference type="RuleBase" id="RU004057"/>
    </source>
</evidence>
<evidence type="ECO:0000256" key="2">
    <source>
        <dbReference type="ARBA" id="ARBA00022475"/>
    </source>
</evidence>
<dbReference type="PANTHER" id="PTHR30625">
    <property type="entry name" value="PROTEIN TOLQ"/>
    <property type="match status" value="1"/>
</dbReference>
<comment type="subcellular location">
    <subcellularLocation>
        <location evidence="1">Cell membrane</location>
        <topology evidence="1">Multi-pass membrane protein</topology>
    </subcellularLocation>
    <subcellularLocation>
        <location evidence="6">Membrane</location>
        <topology evidence="6">Multi-pass membrane protein</topology>
    </subcellularLocation>
</comment>
<comment type="similarity">
    <text evidence="6">Belongs to the exbB/tolQ family.</text>
</comment>
<feature type="transmembrane region" description="Helical" evidence="7">
    <location>
        <begin position="42"/>
        <end position="66"/>
    </location>
</feature>
<keyword evidence="6" id="KW-0653">Protein transport</keyword>
<organism evidence="9 10">
    <name type="scientific">Halobacteriovorax vibrionivorans</name>
    <dbReference type="NCBI Taxonomy" id="2152716"/>
    <lineage>
        <taxon>Bacteria</taxon>
        <taxon>Pseudomonadati</taxon>
        <taxon>Bdellovibrionota</taxon>
        <taxon>Bacteriovoracia</taxon>
        <taxon>Bacteriovoracales</taxon>
        <taxon>Halobacteriovoraceae</taxon>
        <taxon>Halobacteriovorax</taxon>
    </lineage>
</organism>
<dbReference type="EMBL" id="QDKL01000003">
    <property type="protein sequence ID" value="RZF20918.1"/>
    <property type="molecule type" value="Genomic_DNA"/>
</dbReference>
<dbReference type="RefSeq" id="WP_115363201.1">
    <property type="nucleotide sequence ID" value="NZ_QDKL01000003.1"/>
</dbReference>
<evidence type="ECO:0000256" key="4">
    <source>
        <dbReference type="ARBA" id="ARBA00022989"/>
    </source>
</evidence>
<keyword evidence="6" id="KW-0813">Transport</keyword>
<dbReference type="InterPro" id="IPR002898">
    <property type="entry name" value="MotA_ExbB_proton_chnl"/>
</dbReference>
<protein>
    <recommendedName>
        <fullName evidence="8">MotA/TolQ/ExbB proton channel domain-containing protein</fullName>
    </recommendedName>
</protein>
<dbReference type="Proteomes" id="UP000443582">
    <property type="component" value="Unassembled WGS sequence"/>
</dbReference>
<feature type="transmembrane region" description="Helical" evidence="7">
    <location>
        <begin position="7"/>
        <end position="30"/>
    </location>
</feature>
<accession>A0ABY0ID89</accession>
<feature type="domain" description="MotA/TolQ/ExbB proton channel" evidence="8">
    <location>
        <begin position="125"/>
        <end position="236"/>
    </location>
</feature>
<keyword evidence="3 7" id="KW-0812">Transmembrane</keyword>
<dbReference type="PANTHER" id="PTHR30625:SF11">
    <property type="entry name" value="MOTA_TOLQ_EXBB PROTON CHANNEL DOMAIN-CONTAINING PROTEIN"/>
    <property type="match status" value="1"/>
</dbReference>
<keyword evidence="2" id="KW-1003">Cell membrane</keyword>